<evidence type="ECO:0000256" key="7">
    <source>
        <dbReference type="RuleBase" id="RU000354"/>
    </source>
</evidence>
<evidence type="ECO:0000256" key="3">
    <source>
        <dbReference type="ARBA" id="ARBA00022525"/>
    </source>
</evidence>
<sequence>MKLWKGATFAFVLCAAALSTVLIRNMATIRQIKLKTKHPSSRPSSSSEFPSTASSKEPSEPTGGLHRKIRSTGNNVNFLLSDFSAMFQSFTEGELQQMLGTLIERKRKRDHTFGDNKSRRTKRAHKSKPCSLRRLELTVTELDLGHKSDETVILQYCSGKCDAHRQNYDLAMGKIFGKNSTKKSRRKKVSSMPCCRPTALEGISFFVEHNGFHTLRNISAKKCGCV</sequence>
<dbReference type="GO" id="GO:0030116">
    <property type="term" value="F:glial cell-derived neurotrophic factor receptor binding"/>
    <property type="evidence" value="ECO:0007669"/>
    <property type="project" value="InterPro"/>
</dbReference>
<dbReference type="STRING" id="52670.A0A2I4B587"/>
<dbReference type="Proteomes" id="UP000192220">
    <property type="component" value="Unplaced"/>
</dbReference>
<keyword evidence="3" id="KW-0964">Secreted</keyword>
<dbReference type="RefSeq" id="XP_013862903.1">
    <property type="nucleotide sequence ID" value="XM_014007449.1"/>
</dbReference>
<dbReference type="PANTHER" id="PTHR12173:SF3">
    <property type="entry name" value="NEURTURIN"/>
    <property type="match status" value="1"/>
</dbReference>
<feature type="region of interest" description="Disordered" evidence="8">
    <location>
        <begin position="110"/>
        <end position="129"/>
    </location>
</feature>
<evidence type="ECO:0000256" key="5">
    <source>
        <dbReference type="ARBA" id="ARBA00023030"/>
    </source>
</evidence>
<dbReference type="Gene3D" id="2.10.90.10">
    <property type="entry name" value="Cystine-knot cytokines"/>
    <property type="match status" value="1"/>
</dbReference>
<evidence type="ECO:0000256" key="6">
    <source>
        <dbReference type="ARBA" id="ARBA00023157"/>
    </source>
</evidence>
<dbReference type="GO" id="GO:0030971">
    <property type="term" value="F:receptor tyrosine kinase binding"/>
    <property type="evidence" value="ECO:0007669"/>
    <property type="project" value="InterPro"/>
</dbReference>
<gene>
    <name evidence="11 12" type="primary">LOC106516883</name>
</gene>
<dbReference type="GeneID" id="106516883"/>
<dbReference type="OrthoDB" id="9936891at2759"/>
<dbReference type="GO" id="GO:0048731">
    <property type="term" value="P:system development"/>
    <property type="evidence" value="ECO:0007669"/>
    <property type="project" value="UniProtKB-ARBA"/>
</dbReference>
<keyword evidence="4" id="KW-0732">Signal</keyword>
<dbReference type="GO" id="GO:0008083">
    <property type="term" value="F:growth factor activity"/>
    <property type="evidence" value="ECO:0007669"/>
    <property type="project" value="UniProtKB-KW"/>
</dbReference>
<comment type="subcellular location">
    <subcellularLocation>
        <location evidence="1">Secreted</location>
    </subcellularLocation>
</comment>
<dbReference type="RefSeq" id="XP_013862904.1">
    <property type="nucleotide sequence ID" value="XM_014007450.1"/>
</dbReference>
<protein>
    <submittedName>
        <fullName evidence="11 12">Neurturin-like</fullName>
    </submittedName>
</protein>
<dbReference type="InterPro" id="IPR043401">
    <property type="entry name" value="GDNF_fam"/>
</dbReference>
<evidence type="ECO:0000256" key="2">
    <source>
        <dbReference type="ARBA" id="ARBA00009832"/>
    </source>
</evidence>
<evidence type="ECO:0000256" key="8">
    <source>
        <dbReference type="SAM" id="MobiDB-lite"/>
    </source>
</evidence>
<keyword evidence="10" id="KW-1185">Reference proteome</keyword>
<dbReference type="SUPFAM" id="SSF57501">
    <property type="entry name" value="Cystine-knot cytokines"/>
    <property type="match status" value="1"/>
</dbReference>
<dbReference type="GO" id="GO:0005576">
    <property type="term" value="C:extracellular region"/>
    <property type="evidence" value="ECO:0007669"/>
    <property type="project" value="UniProtKB-SubCell"/>
</dbReference>
<evidence type="ECO:0000256" key="1">
    <source>
        <dbReference type="ARBA" id="ARBA00004613"/>
    </source>
</evidence>
<accession>A0A2I4B587</accession>
<name>A0A2I4B587_AUSLI</name>
<reference evidence="11 12" key="1">
    <citation type="submission" date="2025-04" db="UniProtKB">
        <authorList>
            <consortium name="RefSeq"/>
        </authorList>
    </citation>
    <scope>IDENTIFICATION</scope>
    <source>
        <strain evidence="11 12">Quisiro</strain>
        <tissue evidence="11 12">Liver</tissue>
    </source>
</reference>
<comment type="similarity">
    <text evidence="2">Belongs to the TGF-beta family. GDNF subfamily.</text>
</comment>
<feature type="compositionally biased region" description="Basic residues" evidence="8">
    <location>
        <begin position="119"/>
        <end position="128"/>
    </location>
</feature>
<dbReference type="PANTHER" id="PTHR12173">
    <property type="entry name" value="GDNF SUBFAMILY OF TGF-BETA FAMILY"/>
    <property type="match status" value="1"/>
</dbReference>
<dbReference type="InterPro" id="IPR001839">
    <property type="entry name" value="TGF-b_C"/>
</dbReference>
<dbReference type="AlphaFoldDB" id="A0A2I4B587"/>
<dbReference type="KEGG" id="alim:106516883"/>
<evidence type="ECO:0000313" key="10">
    <source>
        <dbReference type="Proteomes" id="UP000192220"/>
    </source>
</evidence>
<evidence type="ECO:0000313" key="12">
    <source>
        <dbReference type="RefSeq" id="XP_013862904.1"/>
    </source>
</evidence>
<proteinExistence type="inferred from homology"/>
<keyword evidence="6" id="KW-1015">Disulfide bond</keyword>
<feature type="region of interest" description="Disordered" evidence="8">
    <location>
        <begin position="34"/>
        <end position="69"/>
    </location>
</feature>
<keyword evidence="5 7" id="KW-0339">Growth factor</keyword>
<dbReference type="PROSITE" id="PS51362">
    <property type="entry name" value="TGF_BETA_2"/>
    <property type="match status" value="1"/>
</dbReference>
<evidence type="ECO:0000256" key="4">
    <source>
        <dbReference type="ARBA" id="ARBA00022729"/>
    </source>
</evidence>
<organism evidence="10 12">
    <name type="scientific">Austrofundulus limnaeus</name>
    <name type="common">Annual killifish</name>
    <dbReference type="NCBI Taxonomy" id="52670"/>
    <lineage>
        <taxon>Eukaryota</taxon>
        <taxon>Metazoa</taxon>
        <taxon>Chordata</taxon>
        <taxon>Craniata</taxon>
        <taxon>Vertebrata</taxon>
        <taxon>Euteleostomi</taxon>
        <taxon>Actinopterygii</taxon>
        <taxon>Neopterygii</taxon>
        <taxon>Teleostei</taxon>
        <taxon>Neoteleostei</taxon>
        <taxon>Acanthomorphata</taxon>
        <taxon>Ovalentaria</taxon>
        <taxon>Atherinomorphae</taxon>
        <taxon>Cyprinodontiformes</taxon>
        <taxon>Rivulidae</taxon>
        <taxon>Austrofundulus</taxon>
    </lineage>
</organism>
<feature type="compositionally biased region" description="Low complexity" evidence="8">
    <location>
        <begin position="41"/>
        <end position="55"/>
    </location>
</feature>
<evidence type="ECO:0000259" key="9">
    <source>
        <dbReference type="PROSITE" id="PS51362"/>
    </source>
</evidence>
<feature type="domain" description="TGF-beta family profile" evidence="9">
    <location>
        <begin position="106"/>
        <end position="226"/>
    </location>
</feature>
<evidence type="ECO:0000313" key="11">
    <source>
        <dbReference type="RefSeq" id="XP_013862903.1"/>
    </source>
</evidence>
<dbReference type="CDD" id="cd19383">
    <property type="entry name" value="TGF_beta_Neurturin"/>
    <property type="match status" value="1"/>
</dbReference>
<dbReference type="Pfam" id="PF00019">
    <property type="entry name" value="TGF_beta"/>
    <property type="match status" value="1"/>
</dbReference>
<dbReference type="InterPro" id="IPR029034">
    <property type="entry name" value="Cystine-knot_cytokine"/>
</dbReference>